<comment type="subcellular location">
    <subcellularLocation>
        <location evidence="8">Cytoplasm</location>
    </subcellularLocation>
</comment>
<dbReference type="RefSeq" id="WP_094368822.1">
    <property type="nucleotide sequence ID" value="NZ_NOJY02000028.1"/>
</dbReference>
<evidence type="ECO:0000256" key="8">
    <source>
        <dbReference type="HAMAP-Rule" id="MF_00316"/>
    </source>
</evidence>
<evidence type="ECO:0000256" key="4">
    <source>
        <dbReference type="ARBA" id="ARBA00022741"/>
    </source>
</evidence>
<dbReference type="InterPro" id="IPR025877">
    <property type="entry name" value="MobA-like_NTP_Trfase"/>
</dbReference>
<dbReference type="Proteomes" id="UP000215694">
    <property type="component" value="Unassembled WGS sequence"/>
</dbReference>
<keyword evidence="2 8" id="KW-0808">Transferase</keyword>
<dbReference type="GO" id="GO:0006777">
    <property type="term" value="P:Mo-molybdopterin cofactor biosynthetic process"/>
    <property type="evidence" value="ECO:0007669"/>
    <property type="project" value="UniProtKB-KW"/>
</dbReference>
<organism evidence="10 11">
    <name type="scientific">Romboutsia weinsteinii</name>
    <dbReference type="NCBI Taxonomy" id="2020949"/>
    <lineage>
        <taxon>Bacteria</taxon>
        <taxon>Bacillati</taxon>
        <taxon>Bacillota</taxon>
        <taxon>Clostridia</taxon>
        <taxon>Peptostreptococcales</taxon>
        <taxon>Peptostreptococcaceae</taxon>
        <taxon>Romboutsia</taxon>
    </lineage>
</organism>
<evidence type="ECO:0000256" key="5">
    <source>
        <dbReference type="ARBA" id="ARBA00022842"/>
    </source>
</evidence>
<dbReference type="EMBL" id="NOJY02000028">
    <property type="protein sequence ID" value="RDY26386.1"/>
    <property type="molecule type" value="Genomic_DNA"/>
</dbReference>
<reference evidence="10 11" key="1">
    <citation type="journal article" date="2017" name="Genome Announc.">
        <title>Draft Genome Sequence of Romboutsia weinsteinii sp. nov. Strain CCRI-19649(T) Isolated from Surface Water.</title>
        <authorList>
            <person name="Maheux A.F."/>
            <person name="Boudreau D.K."/>
            <person name="Berube E."/>
            <person name="Boissinot M."/>
            <person name="Cantin P."/>
            <person name="Raymond F."/>
            <person name="Corbeil J."/>
            <person name="Omar R.F."/>
            <person name="Bergeron M.G."/>
        </authorList>
    </citation>
    <scope>NUCLEOTIDE SEQUENCE [LARGE SCALE GENOMIC DNA]</scope>
    <source>
        <strain evidence="10 11">CCRI-19649</strain>
    </source>
</reference>
<evidence type="ECO:0000313" key="10">
    <source>
        <dbReference type="EMBL" id="RDY26386.1"/>
    </source>
</evidence>
<dbReference type="GO" id="GO:0046872">
    <property type="term" value="F:metal ion binding"/>
    <property type="evidence" value="ECO:0007669"/>
    <property type="project" value="UniProtKB-KW"/>
</dbReference>
<dbReference type="PANTHER" id="PTHR19136:SF81">
    <property type="entry name" value="MOLYBDENUM COFACTOR GUANYLYLTRANSFERASE"/>
    <property type="match status" value="1"/>
</dbReference>
<feature type="domain" description="MobA-like NTP transferase" evidence="9">
    <location>
        <begin position="7"/>
        <end position="157"/>
    </location>
</feature>
<evidence type="ECO:0000313" key="11">
    <source>
        <dbReference type="Proteomes" id="UP000215694"/>
    </source>
</evidence>
<gene>
    <name evidence="8" type="primary">mobA</name>
    <name evidence="10" type="ORF">CHL78_013705</name>
</gene>
<protein>
    <recommendedName>
        <fullName evidence="8">Probable molybdenum cofactor guanylyltransferase</fullName>
        <shortName evidence="8">MoCo guanylyltransferase</shortName>
        <ecNumber evidence="8">2.7.7.77</ecNumber>
    </recommendedName>
    <alternativeName>
        <fullName evidence="8">GTP:molybdopterin guanylyltransferase</fullName>
    </alternativeName>
    <alternativeName>
        <fullName evidence="8">Mo-MPT guanylyltransferase</fullName>
    </alternativeName>
    <alternativeName>
        <fullName evidence="8">Molybdopterin guanylyltransferase</fullName>
    </alternativeName>
    <alternativeName>
        <fullName evidence="8">Molybdopterin-guanine dinucleotide synthase</fullName>
        <shortName evidence="8">MGD synthase</shortName>
    </alternativeName>
</protein>
<evidence type="ECO:0000256" key="1">
    <source>
        <dbReference type="ARBA" id="ARBA00022490"/>
    </source>
</evidence>
<comment type="catalytic activity">
    <reaction evidence="8">
        <text>Mo-molybdopterin + GTP + H(+) = Mo-molybdopterin guanine dinucleotide + diphosphate</text>
        <dbReference type="Rhea" id="RHEA:34243"/>
        <dbReference type="ChEBI" id="CHEBI:15378"/>
        <dbReference type="ChEBI" id="CHEBI:33019"/>
        <dbReference type="ChEBI" id="CHEBI:37565"/>
        <dbReference type="ChEBI" id="CHEBI:71302"/>
        <dbReference type="ChEBI" id="CHEBI:71310"/>
        <dbReference type="EC" id="2.7.7.77"/>
    </reaction>
</comment>
<evidence type="ECO:0000256" key="6">
    <source>
        <dbReference type="ARBA" id="ARBA00023134"/>
    </source>
</evidence>
<sequence>MINKTLAILAGGQSSRMNYNNKAFLDYRGKSFIEYLISLGKDYKEVIIVANDQEIYKKFNVRVVKDMYVGNGPLSGIHSALKNATTDKVLCIACDMPLMNEEIIKTLGEYKGEYQVLVPKVDNRLQPLCSIYSKSIIGNIEDSLNRNENKLQRLITSLEYKIIEGFCDESFKNVNTPEEYRSLD</sequence>
<keyword evidence="3 8" id="KW-0479">Metal-binding</keyword>
<proteinExistence type="inferred from homology"/>
<comment type="cofactor">
    <cofactor evidence="8">
        <name>Mg(2+)</name>
        <dbReference type="ChEBI" id="CHEBI:18420"/>
    </cofactor>
</comment>
<dbReference type="SUPFAM" id="SSF53448">
    <property type="entry name" value="Nucleotide-diphospho-sugar transferases"/>
    <property type="match status" value="1"/>
</dbReference>
<dbReference type="CDD" id="cd02503">
    <property type="entry name" value="MobA"/>
    <property type="match status" value="1"/>
</dbReference>
<feature type="binding site" evidence="8">
    <location>
        <position position="66"/>
    </location>
    <ligand>
        <name>GTP</name>
        <dbReference type="ChEBI" id="CHEBI:37565"/>
    </ligand>
</feature>
<dbReference type="Gene3D" id="3.90.550.10">
    <property type="entry name" value="Spore Coat Polysaccharide Biosynthesis Protein SpsA, Chain A"/>
    <property type="match status" value="1"/>
</dbReference>
<dbReference type="GO" id="GO:0061603">
    <property type="term" value="F:molybdenum cofactor guanylyltransferase activity"/>
    <property type="evidence" value="ECO:0007669"/>
    <property type="project" value="UniProtKB-EC"/>
</dbReference>
<dbReference type="GO" id="GO:0005525">
    <property type="term" value="F:GTP binding"/>
    <property type="evidence" value="ECO:0007669"/>
    <property type="project" value="UniProtKB-UniRule"/>
</dbReference>
<dbReference type="InterPro" id="IPR013482">
    <property type="entry name" value="Molybde_CF_guanTrfase"/>
</dbReference>
<feature type="binding site" evidence="8">
    <location>
        <position position="22"/>
    </location>
    <ligand>
        <name>GTP</name>
        <dbReference type="ChEBI" id="CHEBI:37565"/>
    </ligand>
</feature>
<dbReference type="OrthoDB" id="9788394at2"/>
<feature type="binding site" evidence="8">
    <location>
        <position position="95"/>
    </location>
    <ligand>
        <name>Mg(2+)</name>
        <dbReference type="ChEBI" id="CHEBI:18420"/>
    </ligand>
</feature>
<dbReference type="PANTHER" id="PTHR19136">
    <property type="entry name" value="MOLYBDENUM COFACTOR GUANYLYLTRANSFERASE"/>
    <property type="match status" value="1"/>
</dbReference>
<keyword evidence="1 8" id="KW-0963">Cytoplasm</keyword>
<keyword evidence="10" id="KW-0548">Nucleotidyltransferase</keyword>
<keyword evidence="6 8" id="KW-0342">GTP-binding</keyword>
<keyword evidence="5 8" id="KW-0460">Magnesium</keyword>
<keyword evidence="11" id="KW-1185">Reference proteome</keyword>
<evidence type="ECO:0000256" key="3">
    <source>
        <dbReference type="ARBA" id="ARBA00022723"/>
    </source>
</evidence>
<evidence type="ECO:0000259" key="9">
    <source>
        <dbReference type="Pfam" id="PF12804"/>
    </source>
</evidence>
<dbReference type="HAMAP" id="MF_00316">
    <property type="entry name" value="MobA"/>
    <property type="match status" value="1"/>
</dbReference>
<dbReference type="Pfam" id="PF12804">
    <property type="entry name" value="NTP_transf_3"/>
    <property type="match status" value="1"/>
</dbReference>
<name>A0A371J146_9FIRM</name>
<comment type="caution">
    <text evidence="8">Lacks conserved residue(s) required for the propagation of feature annotation.</text>
</comment>
<comment type="domain">
    <text evidence="8">The N-terminal domain determines nucleotide recognition and specific binding, while the C-terminal domain determines the specific binding to the target protein.</text>
</comment>
<feature type="binding site" evidence="8">
    <location>
        <begin position="9"/>
        <end position="11"/>
    </location>
    <ligand>
        <name>GTP</name>
        <dbReference type="ChEBI" id="CHEBI:37565"/>
    </ligand>
</feature>
<dbReference type="AlphaFoldDB" id="A0A371J146"/>
<comment type="similarity">
    <text evidence="8">Belongs to the MobA family.</text>
</comment>
<dbReference type="GO" id="GO:0005737">
    <property type="term" value="C:cytoplasm"/>
    <property type="evidence" value="ECO:0007669"/>
    <property type="project" value="UniProtKB-SubCell"/>
</dbReference>
<dbReference type="InterPro" id="IPR029044">
    <property type="entry name" value="Nucleotide-diphossugar_trans"/>
</dbReference>
<evidence type="ECO:0000256" key="7">
    <source>
        <dbReference type="ARBA" id="ARBA00023150"/>
    </source>
</evidence>
<comment type="function">
    <text evidence="8">Transfers a GMP moiety from GTP to Mo-molybdopterin (Mo-MPT) cofactor (Moco or molybdenum cofactor) to form Mo-molybdopterin guanine dinucleotide (Mo-MGD) cofactor.</text>
</comment>
<dbReference type="EC" id="2.7.7.77" evidence="8"/>
<comment type="caution">
    <text evidence="10">The sequence shown here is derived from an EMBL/GenBank/DDBJ whole genome shotgun (WGS) entry which is preliminary data.</text>
</comment>
<accession>A0A371J146</accession>
<evidence type="ECO:0000256" key="2">
    <source>
        <dbReference type="ARBA" id="ARBA00022679"/>
    </source>
</evidence>
<keyword evidence="4 8" id="KW-0547">Nucleotide-binding</keyword>
<feature type="binding site" evidence="8">
    <location>
        <position position="95"/>
    </location>
    <ligand>
        <name>GTP</name>
        <dbReference type="ChEBI" id="CHEBI:37565"/>
    </ligand>
</feature>
<keyword evidence="7 8" id="KW-0501">Molybdenum cofactor biosynthesis</keyword>